<dbReference type="InterPro" id="IPR050564">
    <property type="entry name" value="F420-G6PD/mer"/>
</dbReference>
<dbReference type="PANTHER" id="PTHR43244">
    <property type="match status" value="1"/>
</dbReference>
<organism evidence="3 4">
    <name type="scientific">[Mycobacterium] wendilense</name>
    <dbReference type="NCBI Taxonomy" id="3064284"/>
    <lineage>
        <taxon>Bacteria</taxon>
        <taxon>Bacillati</taxon>
        <taxon>Actinomycetota</taxon>
        <taxon>Actinomycetes</taxon>
        <taxon>Mycobacteriales</taxon>
        <taxon>Mycobacteriaceae</taxon>
        <taxon>Mycolicibacter</taxon>
    </lineage>
</organism>
<feature type="domain" description="Luciferase-like" evidence="2">
    <location>
        <begin position="11"/>
        <end position="308"/>
    </location>
</feature>
<dbReference type="RefSeq" id="WP_316512082.1">
    <property type="nucleotide sequence ID" value="NZ_OY726395.1"/>
</dbReference>
<evidence type="ECO:0000259" key="2">
    <source>
        <dbReference type="Pfam" id="PF00296"/>
    </source>
</evidence>
<accession>A0ABN9P7V3</accession>
<evidence type="ECO:0000313" key="4">
    <source>
        <dbReference type="Proteomes" id="UP001190466"/>
    </source>
</evidence>
<proteinExistence type="predicted"/>
<dbReference type="SUPFAM" id="SSF51679">
    <property type="entry name" value="Bacterial luciferase-like"/>
    <property type="match status" value="1"/>
</dbReference>
<gene>
    <name evidence="3" type="ORF">MU0050_004043</name>
</gene>
<dbReference type="Pfam" id="PF00296">
    <property type="entry name" value="Bac_luciferase"/>
    <property type="match status" value="1"/>
</dbReference>
<dbReference type="PANTHER" id="PTHR43244:SF1">
    <property type="entry name" value="5,10-METHYLENETETRAHYDROMETHANOPTERIN REDUCTASE"/>
    <property type="match status" value="1"/>
</dbReference>
<dbReference type="EMBL" id="OY726395">
    <property type="protein sequence ID" value="CAJ1586021.1"/>
    <property type="molecule type" value="Genomic_DNA"/>
</dbReference>
<dbReference type="InterPro" id="IPR011251">
    <property type="entry name" value="Luciferase-like_dom"/>
</dbReference>
<keyword evidence="1 3" id="KW-0560">Oxidoreductase</keyword>
<reference evidence="3 4" key="1">
    <citation type="submission" date="2023-08" db="EMBL/GenBank/DDBJ databases">
        <authorList>
            <person name="Folkvardsen B D."/>
            <person name="Norman A."/>
        </authorList>
    </citation>
    <scope>NUCLEOTIDE SEQUENCE [LARGE SCALE GENOMIC DNA]</scope>
    <source>
        <strain evidence="3 4">Mu0050</strain>
    </source>
</reference>
<keyword evidence="4" id="KW-1185">Reference proteome</keyword>
<evidence type="ECO:0000313" key="3">
    <source>
        <dbReference type="EMBL" id="CAJ1586021.1"/>
    </source>
</evidence>
<evidence type="ECO:0000256" key="1">
    <source>
        <dbReference type="ARBA" id="ARBA00023002"/>
    </source>
</evidence>
<protein>
    <submittedName>
        <fullName evidence="3">LLM class flavin-dependent oxidoreductase</fullName>
        <ecNumber evidence="3">1.-.-.-</ecNumber>
    </submittedName>
</protein>
<dbReference type="GO" id="GO:0016491">
    <property type="term" value="F:oxidoreductase activity"/>
    <property type="evidence" value="ECO:0007669"/>
    <property type="project" value="UniProtKB-KW"/>
</dbReference>
<dbReference type="CDD" id="cd01097">
    <property type="entry name" value="Tetrahydromethanopterin_reductase"/>
    <property type="match status" value="1"/>
</dbReference>
<sequence length="334" mass="36113">MKISVRVRYADPTKLGDLLRAAEDVGLHGLWVSEPWGYDAGAVLGWCAANSRRVLLGTHIVSIFARSPASTAGMAASLWTLSGGRFRLGLGTSGPGVVEAWSGVRFVKPVARTRDTVNVIRQVLSGQMVSYRGETLTLPLAGSGRRPLRFAQLAEPIPVPIYLGALGPRNQALTAELADGWTPTPYSPDHHALFAAPLSTAIAESGRDVKIAPVVPIAIGDDLPAMFALERRWSAFYLGAMGDFYAKAVARMGFGRMVADVRQRWSTGDRGGAGSALEDEYLDSIGLFGSVERVAQRLRRYEAAGVDEVVLELRKRDHRDQLDDLRTMAKVLSA</sequence>
<name>A0ABN9P7V3_9MYCO</name>
<dbReference type="Gene3D" id="3.20.20.30">
    <property type="entry name" value="Luciferase-like domain"/>
    <property type="match status" value="1"/>
</dbReference>
<dbReference type="EC" id="1.-.-.-" evidence="3"/>
<dbReference type="InterPro" id="IPR036661">
    <property type="entry name" value="Luciferase-like_sf"/>
</dbReference>
<dbReference type="Proteomes" id="UP001190466">
    <property type="component" value="Chromosome"/>
</dbReference>